<organism evidence="2 3">
    <name type="scientific">Nocardioides panacihumi</name>
    <dbReference type="NCBI Taxonomy" id="400774"/>
    <lineage>
        <taxon>Bacteria</taxon>
        <taxon>Bacillati</taxon>
        <taxon>Actinomycetota</taxon>
        <taxon>Actinomycetes</taxon>
        <taxon>Propionibacteriales</taxon>
        <taxon>Nocardioidaceae</taxon>
        <taxon>Nocardioides</taxon>
    </lineage>
</organism>
<dbReference type="EMBL" id="BAAAPB010000002">
    <property type="protein sequence ID" value="GAA1962736.1"/>
    <property type="molecule type" value="Genomic_DNA"/>
</dbReference>
<evidence type="ECO:0000313" key="3">
    <source>
        <dbReference type="Proteomes" id="UP001500571"/>
    </source>
</evidence>
<feature type="transmembrane region" description="Helical" evidence="1">
    <location>
        <begin position="265"/>
        <end position="283"/>
    </location>
</feature>
<feature type="transmembrane region" description="Helical" evidence="1">
    <location>
        <begin position="380"/>
        <end position="399"/>
    </location>
</feature>
<protein>
    <submittedName>
        <fullName evidence="2">HupE/UreJ family protein</fullName>
    </submittedName>
</protein>
<name>A0ABN2R2T7_9ACTN</name>
<dbReference type="Pfam" id="PF13795">
    <property type="entry name" value="HupE_UreJ_2"/>
    <property type="match status" value="1"/>
</dbReference>
<dbReference type="Proteomes" id="UP001500571">
    <property type="component" value="Unassembled WGS sequence"/>
</dbReference>
<accession>A0ABN2R2T7</accession>
<reference evidence="2 3" key="1">
    <citation type="journal article" date="2019" name="Int. J. Syst. Evol. Microbiol.">
        <title>The Global Catalogue of Microorganisms (GCM) 10K type strain sequencing project: providing services to taxonomists for standard genome sequencing and annotation.</title>
        <authorList>
            <consortium name="The Broad Institute Genomics Platform"/>
            <consortium name="The Broad Institute Genome Sequencing Center for Infectious Disease"/>
            <person name="Wu L."/>
            <person name="Ma J."/>
        </authorList>
    </citation>
    <scope>NUCLEOTIDE SEQUENCE [LARGE SCALE GENOMIC DNA]</scope>
    <source>
        <strain evidence="2 3">JCM 15309</strain>
    </source>
</reference>
<feature type="transmembrane region" description="Helical" evidence="1">
    <location>
        <begin position="345"/>
        <end position="368"/>
    </location>
</feature>
<feature type="transmembrane region" description="Helical" evidence="1">
    <location>
        <begin position="313"/>
        <end position="333"/>
    </location>
</feature>
<keyword evidence="1" id="KW-0472">Membrane</keyword>
<sequence length="405" mass="43580">MRKIPALATPLVVLPLAVLLCMLLLAPRAEAHGFSSVVYAGATAPSVGHVRVDLALEYDLLLYSVADAERDDPLVKEGQPAWDAADLPGQASALNHHAPAVLAYVEKRFRVSADGSPCTPTPDGAFTVELRDVPYAHVVLDYRCPDAARAHVVTSTLFRDDEGYVSGTKTIVTYDLDFVDGSAALDGSHTSFSTRQSTAERFWEFFRLGCEHLLTGLDHLLFLTALIAGSRRLREIVLAATTFTLAHSVTLLLAALGVVTVPSGLVEPVIALSIACVAGWHLLRLWLRREHAIDLDTTSTSHFALDRAGWGRLAVVFCFGLIHGLGFAGALGIQQAWSWTLLWSLLVFNLGIEAVQLGLIVALFPLLALLRRRKSATPSLVVTGGIAAAVTVVGLVWFVQRLPGV</sequence>
<comment type="caution">
    <text evidence="2">The sequence shown here is derived from an EMBL/GenBank/DDBJ whole genome shotgun (WGS) entry which is preliminary data.</text>
</comment>
<evidence type="ECO:0000256" key="1">
    <source>
        <dbReference type="SAM" id="Phobius"/>
    </source>
</evidence>
<gene>
    <name evidence="2" type="ORF">GCM10009798_23120</name>
</gene>
<evidence type="ECO:0000313" key="2">
    <source>
        <dbReference type="EMBL" id="GAA1962736.1"/>
    </source>
</evidence>
<keyword evidence="3" id="KW-1185">Reference proteome</keyword>
<keyword evidence="1" id="KW-1133">Transmembrane helix</keyword>
<keyword evidence="1" id="KW-0812">Transmembrane</keyword>
<proteinExistence type="predicted"/>
<dbReference type="RefSeq" id="WP_344044989.1">
    <property type="nucleotide sequence ID" value="NZ_BAAAPB010000002.1"/>
</dbReference>
<dbReference type="InterPro" id="IPR032809">
    <property type="entry name" value="Put_HupE_UreJ"/>
</dbReference>
<feature type="transmembrane region" description="Helical" evidence="1">
    <location>
        <begin position="236"/>
        <end position="259"/>
    </location>
</feature>